<name>A0A8E6EWM0_9BACT</name>
<evidence type="ECO:0000313" key="1">
    <source>
        <dbReference type="EMBL" id="QVL34120.1"/>
    </source>
</evidence>
<organism evidence="1 2">
    <name type="scientific">Telmatocola sphagniphila</name>
    <dbReference type="NCBI Taxonomy" id="1123043"/>
    <lineage>
        <taxon>Bacteria</taxon>
        <taxon>Pseudomonadati</taxon>
        <taxon>Planctomycetota</taxon>
        <taxon>Planctomycetia</taxon>
        <taxon>Gemmatales</taxon>
        <taxon>Gemmataceae</taxon>
    </lineage>
</organism>
<protein>
    <submittedName>
        <fullName evidence="1">Uncharacterized protein</fullName>
    </submittedName>
</protein>
<gene>
    <name evidence="1" type="ORF">KIH39_09495</name>
</gene>
<dbReference type="AlphaFoldDB" id="A0A8E6EWM0"/>
<dbReference type="EMBL" id="CP074694">
    <property type="protein sequence ID" value="QVL34120.1"/>
    <property type="molecule type" value="Genomic_DNA"/>
</dbReference>
<dbReference type="RefSeq" id="WP_213499093.1">
    <property type="nucleotide sequence ID" value="NZ_CP074694.1"/>
</dbReference>
<sequence length="234" mass="26479">MNSPPRIDRLASLNGRHEHTYEAIFRHPVAHNLEWHDVRSLLRALGDLEEEKNDSLHFSRHGQLISFHPSQRKDVSAADVLALRKFLLLTPDSPAETPSLSAAHLLVIIDHQGAKIYHTEMRGAVPQEFQPYDPHGFRQHLHSKNEETDGKRTPERKSFYEAIAQTLRGARQILIFGSGTGESNAMDHLVAELKQNHKDVAAQILSTQIVDTHHTTENELLAQAREYFASKLTS</sequence>
<dbReference type="Proteomes" id="UP000676194">
    <property type="component" value="Chromosome"/>
</dbReference>
<dbReference type="KEGG" id="tsph:KIH39_09495"/>
<keyword evidence="2" id="KW-1185">Reference proteome</keyword>
<proteinExistence type="predicted"/>
<accession>A0A8E6EWM0</accession>
<dbReference type="SUPFAM" id="SSF53137">
    <property type="entry name" value="Translational machinery components"/>
    <property type="match status" value="1"/>
</dbReference>
<reference evidence="1" key="1">
    <citation type="submission" date="2021-05" db="EMBL/GenBank/DDBJ databases">
        <title>Complete genome sequence of the cellulolytic planctomycete Telmatocola sphagniphila SP2T and characterization of the first cellulase from planctomycetes.</title>
        <authorList>
            <person name="Rakitin A.L."/>
            <person name="Beletsky A.V."/>
            <person name="Naumoff D.G."/>
            <person name="Kulichevskaya I.S."/>
            <person name="Mardanov A.V."/>
            <person name="Ravin N.V."/>
            <person name="Dedysh S.N."/>
        </authorList>
    </citation>
    <scope>NUCLEOTIDE SEQUENCE</scope>
    <source>
        <strain evidence="1">SP2T</strain>
    </source>
</reference>
<evidence type="ECO:0000313" key="2">
    <source>
        <dbReference type="Proteomes" id="UP000676194"/>
    </source>
</evidence>